<protein>
    <submittedName>
        <fullName evidence="2">Holin</fullName>
    </submittedName>
</protein>
<feature type="transmembrane region" description="Helical" evidence="1">
    <location>
        <begin position="39"/>
        <end position="56"/>
    </location>
</feature>
<sequence length="76" mass="8406">MKMSNKVYDVLKWISMVVIPAFVTMLGTILSVLKVANTNVILIIIGAVATCLGSILKKSNTDYMKKEENKSEDENV</sequence>
<dbReference type="EMBL" id="BK014760">
    <property type="protein sequence ID" value="DAD74436.1"/>
    <property type="molecule type" value="Genomic_DNA"/>
</dbReference>
<feature type="transmembrane region" description="Helical" evidence="1">
    <location>
        <begin position="12"/>
        <end position="33"/>
    </location>
</feature>
<name>A0A8S5LWU3_9CAUD</name>
<evidence type="ECO:0000256" key="1">
    <source>
        <dbReference type="SAM" id="Phobius"/>
    </source>
</evidence>
<organism evidence="2">
    <name type="scientific">Siphoviridae sp. ctRiO19</name>
    <dbReference type="NCBI Taxonomy" id="2826337"/>
    <lineage>
        <taxon>Viruses</taxon>
        <taxon>Duplodnaviria</taxon>
        <taxon>Heunggongvirae</taxon>
        <taxon>Uroviricota</taxon>
        <taxon>Caudoviricetes</taxon>
    </lineage>
</organism>
<evidence type="ECO:0000313" key="2">
    <source>
        <dbReference type="EMBL" id="DAD74436.1"/>
    </source>
</evidence>
<accession>A0A8S5LWU3</accession>
<dbReference type="InterPro" id="IPR031612">
    <property type="entry name" value="Phage_holin_Dp1"/>
</dbReference>
<keyword evidence="1" id="KW-0472">Membrane</keyword>
<keyword evidence="1" id="KW-0812">Transmembrane</keyword>
<proteinExistence type="predicted"/>
<dbReference type="Pfam" id="PF16938">
    <property type="entry name" value="Phage_holin_Dp1"/>
    <property type="match status" value="1"/>
</dbReference>
<reference evidence="2" key="1">
    <citation type="journal article" date="2021" name="Proc. Natl. Acad. Sci. U.S.A.">
        <title>A Catalog of Tens of Thousands of Viruses from Human Metagenomes Reveals Hidden Associations with Chronic Diseases.</title>
        <authorList>
            <person name="Tisza M.J."/>
            <person name="Buck C.B."/>
        </authorList>
    </citation>
    <scope>NUCLEOTIDE SEQUENCE</scope>
    <source>
        <strain evidence="2">CtRiO19</strain>
    </source>
</reference>
<keyword evidence="1" id="KW-1133">Transmembrane helix</keyword>